<dbReference type="InterPro" id="IPR045191">
    <property type="entry name" value="MBR1/2-like"/>
</dbReference>
<dbReference type="AlphaFoldDB" id="A0AA38UCG6"/>
<protein>
    <recommendedName>
        <fullName evidence="2">RING-type E3 ubiquitin transferase</fullName>
        <ecNumber evidence="2">2.3.2.27</ecNumber>
    </recommendedName>
</protein>
<dbReference type="EC" id="2.3.2.27" evidence="2"/>
<evidence type="ECO:0000256" key="8">
    <source>
        <dbReference type="PROSITE-ProRule" id="PRU00175"/>
    </source>
</evidence>
<dbReference type="GO" id="GO:0061630">
    <property type="term" value="F:ubiquitin protein ligase activity"/>
    <property type="evidence" value="ECO:0007669"/>
    <property type="project" value="UniProtKB-EC"/>
</dbReference>
<dbReference type="PANTHER" id="PTHR22937:SF170">
    <property type="entry name" value="RING-TYPE E3 UBIQUITIN TRANSFERASE"/>
    <property type="match status" value="1"/>
</dbReference>
<feature type="compositionally biased region" description="Low complexity" evidence="9">
    <location>
        <begin position="10"/>
        <end position="24"/>
    </location>
</feature>
<evidence type="ECO:0000256" key="2">
    <source>
        <dbReference type="ARBA" id="ARBA00012483"/>
    </source>
</evidence>
<name>A0AA38UCG6_9ASTR</name>
<dbReference type="EMBL" id="JARYMX010000001">
    <property type="protein sequence ID" value="KAJ9567717.1"/>
    <property type="molecule type" value="Genomic_DNA"/>
</dbReference>
<sequence length="575" mass="62157">MQGQKGGFGSLPESLGLEHGSGSSDMYTNQESQNVSMWTVGESSSSSLPNHMGQGLGLGQGQGQIEPKTDHGWPPLMKETPAASMLSLGDVNMNITHNHANNGHHGPFFVQTPVPHNVNPINYAETYVGSNASSSSSLPNPLGQQLQLQLPCKRKAAELGQPSSRIGSSSTFLENPPPANATHSDQIIPRLGLGVPSDNQTVENATRRNVRIRVNASRQQDPLPANNNTTTTNNNLNPVDVRLTPTMSENSSGQPVLQLPALRRNLQESSRWNRSSSSSRANRSLNFGISGDYPRTNISDHPIFVQPNGNRNAAINWNANNNGTASTRTGSNPVPVASSTAPNSGPHRGSPHYPSRRLSEILRRSLLSSIESNGGGGQISNLFSRIPPAVGTSLQEAGIVGRHHVPQSRSSIDGAFGLPYVARSVGSERRGRLVSEIRNVLDLIRRGEGLRFEDVMILDESMLYGMGDRHRDMRLDIDNMSYEELLALEERIGNVNTGLTEETISGCLKQKTYVSVPDAEPCCICQEEYKNGDDIGGLGCGHDFHRSCIKKWLLQKNLCPVCKSAAIADTTTSDK</sequence>
<gene>
    <name evidence="11" type="ORF">OSB04_003683</name>
</gene>
<evidence type="ECO:0000313" key="12">
    <source>
        <dbReference type="Proteomes" id="UP001172457"/>
    </source>
</evidence>
<dbReference type="InterPro" id="IPR013083">
    <property type="entry name" value="Znf_RING/FYVE/PHD"/>
</dbReference>
<evidence type="ECO:0000256" key="3">
    <source>
        <dbReference type="ARBA" id="ARBA00022679"/>
    </source>
</evidence>
<evidence type="ECO:0000313" key="11">
    <source>
        <dbReference type="EMBL" id="KAJ9567717.1"/>
    </source>
</evidence>
<dbReference type="InterPro" id="IPR001841">
    <property type="entry name" value="Znf_RING"/>
</dbReference>
<dbReference type="GO" id="GO:0008270">
    <property type="term" value="F:zinc ion binding"/>
    <property type="evidence" value="ECO:0007669"/>
    <property type="project" value="UniProtKB-KW"/>
</dbReference>
<evidence type="ECO:0000256" key="4">
    <source>
        <dbReference type="ARBA" id="ARBA00022723"/>
    </source>
</evidence>
<keyword evidence="3" id="KW-0808">Transferase</keyword>
<feature type="compositionally biased region" description="Polar residues" evidence="9">
    <location>
        <begin position="25"/>
        <end position="49"/>
    </location>
</feature>
<keyword evidence="7" id="KW-0862">Zinc</keyword>
<dbReference type="Gene3D" id="3.30.40.10">
    <property type="entry name" value="Zinc/RING finger domain, C3HC4 (zinc finger)"/>
    <property type="match status" value="1"/>
</dbReference>
<reference evidence="11" key="1">
    <citation type="submission" date="2023-03" db="EMBL/GenBank/DDBJ databases">
        <title>Chromosome-scale reference genome and RAD-based genetic map of yellow starthistle (Centaurea solstitialis) reveal putative structural variation and QTLs associated with invader traits.</title>
        <authorList>
            <person name="Reatini B."/>
            <person name="Cang F.A."/>
            <person name="Jiang Q."/>
            <person name="Mckibben M.T.W."/>
            <person name="Barker M.S."/>
            <person name="Rieseberg L.H."/>
            <person name="Dlugosch K.M."/>
        </authorList>
    </citation>
    <scope>NUCLEOTIDE SEQUENCE</scope>
    <source>
        <strain evidence="11">CAN-66</strain>
        <tissue evidence="11">Leaf</tissue>
    </source>
</reference>
<evidence type="ECO:0000256" key="9">
    <source>
        <dbReference type="SAM" id="MobiDB-lite"/>
    </source>
</evidence>
<dbReference type="SUPFAM" id="SSF57850">
    <property type="entry name" value="RING/U-box"/>
    <property type="match status" value="1"/>
</dbReference>
<dbReference type="Proteomes" id="UP001172457">
    <property type="component" value="Chromosome 1"/>
</dbReference>
<comment type="catalytic activity">
    <reaction evidence="1">
        <text>S-ubiquitinyl-[E2 ubiquitin-conjugating enzyme]-L-cysteine + [acceptor protein]-L-lysine = [E2 ubiquitin-conjugating enzyme]-L-cysteine + N(6)-ubiquitinyl-[acceptor protein]-L-lysine.</text>
        <dbReference type="EC" id="2.3.2.27"/>
    </reaction>
</comment>
<evidence type="ECO:0000256" key="5">
    <source>
        <dbReference type="ARBA" id="ARBA00022771"/>
    </source>
</evidence>
<accession>A0AA38UCG6</accession>
<feature type="compositionally biased region" description="Polar residues" evidence="9">
    <location>
        <begin position="323"/>
        <end position="343"/>
    </location>
</feature>
<feature type="domain" description="RING-type" evidence="10">
    <location>
        <begin position="522"/>
        <end position="563"/>
    </location>
</feature>
<keyword evidence="4" id="KW-0479">Metal-binding</keyword>
<proteinExistence type="predicted"/>
<dbReference type="Pfam" id="PF13639">
    <property type="entry name" value="zf-RING_2"/>
    <property type="match status" value="1"/>
</dbReference>
<evidence type="ECO:0000256" key="6">
    <source>
        <dbReference type="ARBA" id="ARBA00022786"/>
    </source>
</evidence>
<dbReference type="PANTHER" id="PTHR22937">
    <property type="entry name" value="E3 UBIQUITIN-PROTEIN LIGASE RNF165"/>
    <property type="match status" value="1"/>
</dbReference>
<keyword evidence="6" id="KW-0833">Ubl conjugation pathway</keyword>
<keyword evidence="12" id="KW-1185">Reference proteome</keyword>
<evidence type="ECO:0000259" key="10">
    <source>
        <dbReference type="PROSITE" id="PS50089"/>
    </source>
</evidence>
<dbReference type="SMART" id="SM00184">
    <property type="entry name" value="RING"/>
    <property type="match status" value="1"/>
</dbReference>
<feature type="region of interest" description="Disordered" evidence="9">
    <location>
        <begin position="1"/>
        <end position="65"/>
    </location>
</feature>
<evidence type="ECO:0000256" key="1">
    <source>
        <dbReference type="ARBA" id="ARBA00000900"/>
    </source>
</evidence>
<comment type="caution">
    <text evidence="11">The sequence shown here is derived from an EMBL/GenBank/DDBJ whole genome shotgun (WGS) entry which is preliminary data.</text>
</comment>
<dbReference type="PROSITE" id="PS50089">
    <property type="entry name" value="ZF_RING_2"/>
    <property type="match status" value="1"/>
</dbReference>
<keyword evidence="5 8" id="KW-0863">Zinc-finger</keyword>
<organism evidence="11 12">
    <name type="scientific">Centaurea solstitialis</name>
    <name type="common">yellow star-thistle</name>
    <dbReference type="NCBI Taxonomy" id="347529"/>
    <lineage>
        <taxon>Eukaryota</taxon>
        <taxon>Viridiplantae</taxon>
        <taxon>Streptophyta</taxon>
        <taxon>Embryophyta</taxon>
        <taxon>Tracheophyta</taxon>
        <taxon>Spermatophyta</taxon>
        <taxon>Magnoliopsida</taxon>
        <taxon>eudicotyledons</taxon>
        <taxon>Gunneridae</taxon>
        <taxon>Pentapetalae</taxon>
        <taxon>asterids</taxon>
        <taxon>campanulids</taxon>
        <taxon>Asterales</taxon>
        <taxon>Asteraceae</taxon>
        <taxon>Carduoideae</taxon>
        <taxon>Cardueae</taxon>
        <taxon>Centaureinae</taxon>
        <taxon>Centaurea</taxon>
    </lineage>
</organism>
<feature type="region of interest" description="Disordered" evidence="9">
    <location>
        <begin position="319"/>
        <end position="356"/>
    </location>
</feature>
<evidence type="ECO:0000256" key="7">
    <source>
        <dbReference type="ARBA" id="ARBA00022833"/>
    </source>
</evidence>